<dbReference type="InterPro" id="IPR039556">
    <property type="entry name" value="ICL/PEPM"/>
</dbReference>
<dbReference type="Proteomes" id="UP001156691">
    <property type="component" value="Unassembled WGS sequence"/>
</dbReference>
<dbReference type="SUPFAM" id="SSF51621">
    <property type="entry name" value="Phosphoenolpyruvate/pyruvate domain"/>
    <property type="match status" value="1"/>
</dbReference>
<protein>
    <recommendedName>
        <fullName evidence="3">2-methylisocitrate lyase-like PEP mutase family enzyme</fullName>
    </recommendedName>
</protein>
<gene>
    <name evidence="1" type="ORF">GCM10010862_18190</name>
</gene>
<evidence type="ECO:0008006" key="3">
    <source>
        <dbReference type="Google" id="ProtNLM"/>
    </source>
</evidence>
<dbReference type="InterPro" id="IPR015813">
    <property type="entry name" value="Pyrv/PenolPyrv_kinase-like_dom"/>
</dbReference>
<dbReference type="InterPro" id="IPR040442">
    <property type="entry name" value="Pyrv_kinase-like_dom_sf"/>
</dbReference>
<proteinExistence type="predicted"/>
<dbReference type="RefSeq" id="WP_284340011.1">
    <property type="nucleotide sequence ID" value="NZ_BSNS01000008.1"/>
</dbReference>
<organism evidence="1 2">
    <name type="scientific">Devosia nitrariae</name>
    <dbReference type="NCBI Taxonomy" id="2071872"/>
    <lineage>
        <taxon>Bacteria</taxon>
        <taxon>Pseudomonadati</taxon>
        <taxon>Pseudomonadota</taxon>
        <taxon>Alphaproteobacteria</taxon>
        <taxon>Hyphomicrobiales</taxon>
        <taxon>Devosiaceae</taxon>
        <taxon>Devosia</taxon>
    </lineage>
</organism>
<dbReference type="Pfam" id="PF13714">
    <property type="entry name" value="PEP_mutase"/>
    <property type="match status" value="1"/>
</dbReference>
<evidence type="ECO:0000313" key="1">
    <source>
        <dbReference type="EMBL" id="GLQ54560.1"/>
    </source>
</evidence>
<dbReference type="CDD" id="cd00377">
    <property type="entry name" value="ICL_PEPM"/>
    <property type="match status" value="1"/>
</dbReference>
<evidence type="ECO:0000313" key="2">
    <source>
        <dbReference type="Proteomes" id="UP001156691"/>
    </source>
</evidence>
<accession>A0ABQ5W3B5</accession>
<name>A0ABQ5W3B5_9HYPH</name>
<keyword evidence="2" id="KW-1185">Reference proteome</keyword>
<reference evidence="2" key="1">
    <citation type="journal article" date="2019" name="Int. J. Syst. Evol. Microbiol.">
        <title>The Global Catalogue of Microorganisms (GCM) 10K type strain sequencing project: providing services to taxonomists for standard genome sequencing and annotation.</title>
        <authorList>
            <consortium name="The Broad Institute Genomics Platform"/>
            <consortium name="The Broad Institute Genome Sequencing Center for Infectious Disease"/>
            <person name="Wu L."/>
            <person name="Ma J."/>
        </authorList>
    </citation>
    <scope>NUCLEOTIDE SEQUENCE [LARGE SCALE GENOMIC DNA]</scope>
    <source>
        <strain evidence="2">NBRC 112416</strain>
    </source>
</reference>
<dbReference type="PANTHER" id="PTHR42905">
    <property type="entry name" value="PHOSPHOENOLPYRUVATE CARBOXYLASE"/>
    <property type="match status" value="1"/>
</dbReference>
<dbReference type="EMBL" id="BSNS01000008">
    <property type="protein sequence ID" value="GLQ54560.1"/>
    <property type="molecule type" value="Genomic_DNA"/>
</dbReference>
<comment type="caution">
    <text evidence="1">The sequence shown here is derived from an EMBL/GenBank/DDBJ whole genome shotgun (WGS) entry which is preliminary data.</text>
</comment>
<sequence>MPQSHDPGPALRALHRPGEPFILANAWDAGSARMLAGLGAKALATSSAAHAFTLGRPDMGHVTREEALVHAEALVSATPLPVSGDFENGFGDAPETCAETVRLAAEVGLAGISIEDTALPAASAYPFDLAVERIRAAAAAARSLPRDFVLVARADGVMNGTYDMDEALRRVQAFDEAGADCLYVPLPRSIEDLRRICAATAKPVNALAAGSFVNLSRSEFAALGVARISLGSSLARATHRIIHDAATAMFGAGDFSQLGQSISGSAIDALLEKGQRHD</sequence>
<dbReference type="Gene3D" id="3.20.20.60">
    <property type="entry name" value="Phosphoenolpyruvate-binding domains"/>
    <property type="match status" value="1"/>
</dbReference>
<dbReference type="PANTHER" id="PTHR42905:SF16">
    <property type="entry name" value="CARBOXYPHOSPHONOENOLPYRUVATE PHOSPHONOMUTASE-LIKE PROTEIN (AFU_ORTHOLOGUE AFUA_5G07230)"/>
    <property type="match status" value="1"/>
</dbReference>